<dbReference type="Proteomes" id="UP000078540">
    <property type="component" value="Unassembled WGS sequence"/>
</dbReference>
<name>A0A195AV44_9HYME</name>
<evidence type="ECO:0000313" key="2">
    <source>
        <dbReference type="Proteomes" id="UP000078540"/>
    </source>
</evidence>
<keyword evidence="2" id="KW-1185">Reference proteome</keyword>
<organism evidence="1 2">
    <name type="scientific">Atta colombica</name>
    <dbReference type="NCBI Taxonomy" id="520822"/>
    <lineage>
        <taxon>Eukaryota</taxon>
        <taxon>Metazoa</taxon>
        <taxon>Ecdysozoa</taxon>
        <taxon>Arthropoda</taxon>
        <taxon>Hexapoda</taxon>
        <taxon>Insecta</taxon>
        <taxon>Pterygota</taxon>
        <taxon>Neoptera</taxon>
        <taxon>Endopterygota</taxon>
        <taxon>Hymenoptera</taxon>
        <taxon>Apocrita</taxon>
        <taxon>Aculeata</taxon>
        <taxon>Formicoidea</taxon>
        <taxon>Formicidae</taxon>
        <taxon>Myrmicinae</taxon>
        <taxon>Atta</taxon>
    </lineage>
</organism>
<protein>
    <submittedName>
        <fullName evidence="1">Uncharacterized protein</fullName>
    </submittedName>
</protein>
<reference evidence="1 2" key="1">
    <citation type="submission" date="2015-09" db="EMBL/GenBank/DDBJ databases">
        <title>Atta colombica WGS genome.</title>
        <authorList>
            <person name="Nygaard S."/>
            <person name="Hu H."/>
            <person name="Boomsma J."/>
            <person name="Zhang G."/>
        </authorList>
    </citation>
    <scope>NUCLEOTIDE SEQUENCE [LARGE SCALE GENOMIC DNA]</scope>
    <source>
        <strain evidence="1">Treedump-2</strain>
        <tissue evidence="1">Whole body</tissue>
    </source>
</reference>
<proteinExistence type="predicted"/>
<accession>A0A195AV44</accession>
<dbReference type="EMBL" id="KQ976738">
    <property type="protein sequence ID" value="KYM75844.1"/>
    <property type="molecule type" value="Genomic_DNA"/>
</dbReference>
<dbReference type="AlphaFoldDB" id="A0A195AV44"/>
<gene>
    <name evidence="1" type="ORF">ALC53_13909</name>
</gene>
<evidence type="ECO:0000313" key="1">
    <source>
        <dbReference type="EMBL" id="KYM75844.1"/>
    </source>
</evidence>
<sequence length="94" mass="10247">MDGLSADLVAIGIARQVILEERFARLEGEVRARPATSTGSSIINERDHELIVFGLPKVLSENYTETITRVSSLDVLVSSSKIVFRISGRNSSLS</sequence>